<organism evidence="10 11">
    <name type="scientific">Methanobacterium spitsbergense</name>
    <dbReference type="NCBI Taxonomy" id="2874285"/>
    <lineage>
        <taxon>Archaea</taxon>
        <taxon>Methanobacteriati</taxon>
        <taxon>Methanobacteriota</taxon>
        <taxon>Methanomada group</taxon>
        <taxon>Methanobacteria</taxon>
        <taxon>Methanobacteriales</taxon>
        <taxon>Methanobacteriaceae</taxon>
        <taxon>Methanobacterium</taxon>
    </lineage>
</organism>
<feature type="domain" description="Oligosaccharyl transferase STT3 N-terminal" evidence="9">
    <location>
        <begin position="60"/>
        <end position="252"/>
    </location>
</feature>
<reference evidence="11" key="1">
    <citation type="journal article" date="2022" name="Microbiol. Resour. Announc.">
        <title>Draft Genome Sequence of a Methanogenic Archaeon from West Spitsbergen Permafrost.</title>
        <authorList>
            <person name="Trubitsyn V."/>
            <person name="Rivkina E."/>
            <person name="Shcherbakova V."/>
        </authorList>
    </citation>
    <scope>NUCLEOTIDE SEQUENCE [LARGE SCALE GENOMIC DNA]</scope>
    <source>
        <strain evidence="11">VT</strain>
    </source>
</reference>
<evidence type="ECO:0000259" key="9">
    <source>
        <dbReference type="Pfam" id="PF02516"/>
    </source>
</evidence>
<dbReference type="GO" id="GO:0008610">
    <property type="term" value="P:lipid biosynthetic process"/>
    <property type="evidence" value="ECO:0007669"/>
    <property type="project" value="UniProtKB-ARBA"/>
</dbReference>
<feature type="transmembrane region" description="Helical" evidence="8">
    <location>
        <begin position="68"/>
        <end position="86"/>
    </location>
</feature>
<comment type="subcellular location">
    <subcellularLocation>
        <location evidence="1">Cell membrane</location>
        <topology evidence="1">Multi-pass membrane protein</topology>
    </subcellularLocation>
</comment>
<feature type="transmembrane region" description="Helical" evidence="8">
    <location>
        <begin position="92"/>
        <end position="112"/>
    </location>
</feature>
<accession>A0A8T5UZB3</accession>
<keyword evidence="11" id="KW-1185">Reference proteome</keyword>
<keyword evidence="5 8" id="KW-0812">Transmembrane</keyword>
<feature type="transmembrane region" description="Helical" evidence="8">
    <location>
        <begin position="144"/>
        <end position="161"/>
    </location>
</feature>
<feature type="transmembrane region" description="Helical" evidence="8">
    <location>
        <begin position="297"/>
        <end position="316"/>
    </location>
</feature>
<protein>
    <recommendedName>
        <fullName evidence="9">Oligosaccharyl transferase STT3 N-terminal domain-containing protein</fullName>
    </recommendedName>
</protein>
<evidence type="ECO:0000256" key="4">
    <source>
        <dbReference type="ARBA" id="ARBA00022679"/>
    </source>
</evidence>
<dbReference type="GO" id="GO:0016763">
    <property type="term" value="F:pentosyltransferase activity"/>
    <property type="evidence" value="ECO:0007669"/>
    <property type="project" value="TreeGrafter"/>
</dbReference>
<feature type="transmembrane region" description="Helical" evidence="8">
    <location>
        <begin position="322"/>
        <end position="345"/>
    </location>
</feature>
<dbReference type="GO" id="GO:0005886">
    <property type="term" value="C:plasma membrane"/>
    <property type="evidence" value="ECO:0007669"/>
    <property type="project" value="UniProtKB-SubCell"/>
</dbReference>
<dbReference type="Proteomes" id="UP000825933">
    <property type="component" value="Unassembled WGS sequence"/>
</dbReference>
<comment type="caution">
    <text evidence="10">The sequence shown here is derived from an EMBL/GenBank/DDBJ whole genome shotgun (WGS) entry which is preliminary data.</text>
</comment>
<evidence type="ECO:0000313" key="10">
    <source>
        <dbReference type="EMBL" id="MBZ2164755.1"/>
    </source>
</evidence>
<dbReference type="EMBL" id="JAIOUQ010000003">
    <property type="protein sequence ID" value="MBZ2164755.1"/>
    <property type="molecule type" value="Genomic_DNA"/>
</dbReference>
<keyword evidence="6 8" id="KW-1133">Transmembrane helix</keyword>
<feature type="transmembrane region" description="Helical" evidence="8">
    <location>
        <begin position="12"/>
        <end position="32"/>
    </location>
</feature>
<feature type="transmembrane region" description="Helical" evidence="8">
    <location>
        <begin position="272"/>
        <end position="290"/>
    </location>
</feature>
<feature type="transmembrane region" description="Helical" evidence="8">
    <location>
        <begin position="214"/>
        <end position="235"/>
    </location>
</feature>
<dbReference type="InterPro" id="IPR050297">
    <property type="entry name" value="LipidA_mod_glycosyltrf_83"/>
</dbReference>
<keyword evidence="7 8" id="KW-0472">Membrane</keyword>
<dbReference type="PANTHER" id="PTHR33908:SF11">
    <property type="entry name" value="MEMBRANE PROTEIN"/>
    <property type="match status" value="1"/>
</dbReference>
<evidence type="ECO:0000256" key="7">
    <source>
        <dbReference type="ARBA" id="ARBA00023136"/>
    </source>
</evidence>
<name>A0A8T5UZB3_9EURY</name>
<dbReference type="InterPro" id="IPR048307">
    <property type="entry name" value="STT3_N"/>
</dbReference>
<evidence type="ECO:0000256" key="8">
    <source>
        <dbReference type="SAM" id="Phobius"/>
    </source>
</evidence>
<dbReference type="AlphaFoldDB" id="A0A8T5UZB3"/>
<evidence type="ECO:0000313" key="11">
    <source>
        <dbReference type="Proteomes" id="UP000825933"/>
    </source>
</evidence>
<proteinExistence type="predicted"/>
<dbReference type="Pfam" id="PF02516">
    <property type="entry name" value="STT3"/>
    <property type="match status" value="1"/>
</dbReference>
<evidence type="ECO:0000256" key="6">
    <source>
        <dbReference type="ARBA" id="ARBA00022989"/>
    </source>
</evidence>
<dbReference type="PANTHER" id="PTHR33908">
    <property type="entry name" value="MANNOSYLTRANSFERASE YKCB-RELATED"/>
    <property type="match status" value="1"/>
</dbReference>
<feature type="transmembrane region" description="Helical" evidence="8">
    <location>
        <begin position="168"/>
        <end position="194"/>
    </location>
</feature>
<evidence type="ECO:0000256" key="2">
    <source>
        <dbReference type="ARBA" id="ARBA00022475"/>
    </source>
</evidence>
<keyword evidence="3" id="KW-0328">Glycosyltransferase</keyword>
<evidence type="ECO:0000256" key="5">
    <source>
        <dbReference type="ARBA" id="ARBA00022692"/>
    </source>
</evidence>
<keyword evidence="2" id="KW-1003">Cell membrane</keyword>
<evidence type="ECO:0000256" key="1">
    <source>
        <dbReference type="ARBA" id="ARBA00004651"/>
    </source>
</evidence>
<evidence type="ECO:0000256" key="3">
    <source>
        <dbReference type="ARBA" id="ARBA00022676"/>
    </source>
</evidence>
<feature type="transmembrane region" description="Helical" evidence="8">
    <location>
        <begin position="119"/>
        <end position="138"/>
    </location>
</feature>
<gene>
    <name evidence="10" type="ORF">K8N75_01640</name>
</gene>
<keyword evidence="4" id="KW-0808">Transferase</keyword>
<sequence length="526" mass="59412">MYLSKTHQKLFLILPAISIFLITLIPTLTHNWPLSWDVIYHVLYAKVYSQNGFVLVNPLLNSPIGQKIGYPPLFHFLIAALGKVLDIDYMEIARAIQPIIAFFVVLSVTYVAKRFYGTITGISAGFLMVSSTIIYRIMLPVPENLALIFLPVAVYLYYASIKEKSVKYAFISGILLVLIAATHQAALLCLILIITTFTVVELVIYKNKGVLKNYGAFLLSLIVILVITLLAIIIFKPALIQNLINQGITATLGFGTSLNYNQPLSLLKYLRNFGLLLTVFSVIGAIIAVKMRRKKDVYIFAWIIIMFLLSKAYWIGINVISARVLIYMVIPLSILGGFGVSQIYYRLKDYNRFSSKRFRSAFLICVFLLSTLFGVLNASDPNMGSYFAKTVFGSVQIAPPTSSETDLSNWFKINGDKNKSISISNLYTGVFIAAETGMPINYGFANINNLTPKAYFESNNIGYIVYDKRLTLPPDYNTLNRYQANSEMFPLYYYNKILYQNIDKLKPNFTQVVYENNDFIVCKIED</sequence>
<feature type="transmembrane region" description="Helical" evidence="8">
    <location>
        <begin position="357"/>
        <end position="376"/>
    </location>
</feature>